<keyword evidence="2" id="KW-0539">Nucleus</keyword>
<dbReference type="Proteomes" id="UP000572754">
    <property type="component" value="Unassembled WGS sequence"/>
</dbReference>
<dbReference type="GO" id="GO:0045944">
    <property type="term" value="P:positive regulation of transcription by RNA polymerase II"/>
    <property type="evidence" value="ECO:0007669"/>
    <property type="project" value="TreeGrafter"/>
</dbReference>
<dbReference type="EMBL" id="JAAQPE010000167">
    <property type="protein sequence ID" value="KAF5682192.1"/>
    <property type="molecule type" value="Genomic_DNA"/>
</dbReference>
<dbReference type="GO" id="GO:0003700">
    <property type="term" value="F:DNA-binding transcription factor activity"/>
    <property type="evidence" value="ECO:0007669"/>
    <property type="project" value="TreeGrafter"/>
</dbReference>
<feature type="compositionally biased region" description="Polar residues" evidence="3">
    <location>
        <begin position="22"/>
        <end position="54"/>
    </location>
</feature>
<dbReference type="InterPro" id="IPR021858">
    <property type="entry name" value="Fun_TF"/>
</dbReference>
<evidence type="ECO:0000256" key="1">
    <source>
        <dbReference type="ARBA" id="ARBA00004123"/>
    </source>
</evidence>
<evidence type="ECO:0000256" key="3">
    <source>
        <dbReference type="SAM" id="MobiDB-lite"/>
    </source>
</evidence>
<name>A0A8H5U9L3_FUSCI</name>
<proteinExistence type="predicted"/>
<sequence>MKESQHAGTALGIVWTARDTSRLGTSARKSTHSTTEGASVESQDYSGLASTESDAPIQQNMSLRRCLNRQPEVAVQDDSSNSFESPDVAVGAVSNSSPLQFQATTSDSDDGYVPPMESSDGRLAVYNSERTSSPDLLGNIVLPSLVSGVQTPLERRLFHYFIGTFSKILISTPSTDLNAINNVVLPMALQDEQDWGLLNLILSLSASHLSRALSRQTAVDDAEDRRQLEKTKWKHYSYALSRHARNLFWVIQQNNSAEVEQEPEVSQIDYAIAATMLLCQWSTCEGGDEANWRIHLDANRDLVRRKFTRRPNALSSALSDTSQVLLEWFYFHDILATVTSPERPCISISPEIMDAFGVSGAAEVLPKCFSNKPLLRSLWIGVNDGLLAIIERIIVLRQSTEAHSSTTDDGLASVQPTSQVNTNLPTASNPLAMRALKPNQLMEALTIEKALHDISLQYSTSQQSLVAQCYRLAASLMLHFTVYPTSPPNQGRAWDCLTQLLKLIEHISEEDSAVTCSLFPLFICGCFNIILLNESSRDLSSWDLLAERFENMIPQILGLLGTGRFREVTSGIPQHTQGLWIIFRRCDGIEVSSNSEDEDPCPWQTSKRLNSWADENVIDYGCFVVERLLLEKSIFGLDEPIVALDRATGFEVEEESMVQNVSRPTPRLTTYGVAYFSIDFYILPSHRGF</sequence>
<evidence type="ECO:0000313" key="5">
    <source>
        <dbReference type="Proteomes" id="UP000572754"/>
    </source>
</evidence>
<dbReference type="GO" id="GO:0005634">
    <property type="term" value="C:nucleus"/>
    <property type="evidence" value="ECO:0007669"/>
    <property type="project" value="UniProtKB-SubCell"/>
</dbReference>
<comment type="caution">
    <text evidence="4">The sequence shown here is derived from an EMBL/GenBank/DDBJ whole genome shotgun (WGS) entry which is preliminary data.</text>
</comment>
<accession>A0A8H5U9L3</accession>
<dbReference type="PANTHER" id="PTHR37534:SF7">
    <property type="entry name" value="TRANSCRIPTIONAL ACTIVATOR PROTEIN UGA3"/>
    <property type="match status" value="1"/>
</dbReference>
<organism evidence="4 5">
    <name type="scientific">Fusarium circinatum</name>
    <name type="common">Pitch canker fungus</name>
    <name type="synonym">Gibberella circinata</name>
    <dbReference type="NCBI Taxonomy" id="48490"/>
    <lineage>
        <taxon>Eukaryota</taxon>
        <taxon>Fungi</taxon>
        <taxon>Dikarya</taxon>
        <taxon>Ascomycota</taxon>
        <taxon>Pezizomycotina</taxon>
        <taxon>Sordariomycetes</taxon>
        <taxon>Hypocreomycetidae</taxon>
        <taxon>Hypocreales</taxon>
        <taxon>Nectriaceae</taxon>
        <taxon>Fusarium</taxon>
        <taxon>Fusarium fujikuroi species complex</taxon>
    </lineage>
</organism>
<dbReference type="PANTHER" id="PTHR37534">
    <property type="entry name" value="TRANSCRIPTIONAL ACTIVATOR PROTEIN UGA3"/>
    <property type="match status" value="1"/>
</dbReference>
<reference evidence="5" key="1">
    <citation type="journal article" date="2020" name="BMC Genomics">
        <title>Correction to: Identification and distribution of gene clusters required for synthesis of sphingolipid metabolism inhibitors in diverse species of the filamentous fungus Fusarium.</title>
        <authorList>
            <person name="Kim H.S."/>
            <person name="Lohmar J.M."/>
            <person name="Busman M."/>
            <person name="Brown D.W."/>
            <person name="Naumann T.A."/>
            <person name="Divon H.H."/>
            <person name="Lysoe E."/>
            <person name="Uhlig S."/>
            <person name="Proctor R.H."/>
        </authorList>
    </citation>
    <scope>NUCLEOTIDE SEQUENCE [LARGE SCALE GENOMIC DNA]</scope>
    <source>
        <strain evidence="5">NRRL 25331</strain>
    </source>
</reference>
<evidence type="ECO:0000256" key="2">
    <source>
        <dbReference type="ARBA" id="ARBA00023242"/>
    </source>
</evidence>
<gene>
    <name evidence="4" type="ORF">FCIRC_5095</name>
</gene>
<reference evidence="4 5" key="2">
    <citation type="submission" date="2020-05" db="EMBL/GenBank/DDBJ databases">
        <title>Identification and distribution of gene clusters putatively required for synthesis of sphingolipid metabolism inhibitors in phylogenetically diverse species of the filamentous fungus Fusarium.</title>
        <authorList>
            <person name="Kim H.-S."/>
            <person name="Busman M."/>
            <person name="Brown D.W."/>
            <person name="Divon H."/>
            <person name="Uhlig S."/>
            <person name="Proctor R.H."/>
        </authorList>
    </citation>
    <scope>NUCLEOTIDE SEQUENCE [LARGE SCALE GENOMIC DNA]</scope>
    <source>
        <strain evidence="4 5">NRRL 25331</strain>
    </source>
</reference>
<dbReference type="AlphaFoldDB" id="A0A8H5U9L3"/>
<feature type="region of interest" description="Disordered" evidence="3">
    <location>
        <begin position="18"/>
        <end position="54"/>
    </location>
</feature>
<dbReference type="Pfam" id="PF11951">
    <property type="entry name" value="Fungal_trans_2"/>
    <property type="match status" value="1"/>
</dbReference>
<keyword evidence="5" id="KW-1185">Reference proteome</keyword>
<evidence type="ECO:0000313" key="4">
    <source>
        <dbReference type="EMBL" id="KAF5682192.1"/>
    </source>
</evidence>
<dbReference type="GO" id="GO:0000976">
    <property type="term" value="F:transcription cis-regulatory region binding"/>
    <property type="evidence" value="ECO:0007669"/>
    <property type="project" value="TreeGrafter"/>
</dbReference>
<protein>
    <submittedName>
        <fullName evidence="4">C6 transcription factor</fullName>
    </submittedName>
</protein>
<comment type="subcellular location">
    <subcellularLocation>
        <location evidence="1">Nucleus</location>
    </subcellularLocation>
</comment>